<organism evidence="2 3">
    <name type="scientific">Entamoeba invadens IP1</name>
    <dbReference type="NCBI Taxonomy" id="370355"/>
    <lineage>
        <taxon>Eukaryota</taxon>
        <taxon>Amoebozoa</taxon>
        <taxon>Evosea</taxon>
        <taxon>Archamoebae</taxon>
        <taxon>Mastigamoebida</taxon>
        <taxon>Entamoebidae</taxon>
        <taxon>Entamoeba</taxon>
    </lineage>
</organism>
<feature type="region of interest" description="Disordered" evidence="1">
    <location>
        <begin position="107"/>
        <end position="129"/>
    </location>
</feature>
<dbReference type="SUPFAM" id="SSF48366">
    <property type="entry name" value="Ras GEF"/>
    <property type="match status" value="1"/>
</dbReference>
<dbReference type="EMBL" id="KB206713">
    <property type="protein sequence ID" value="ELP88660.1"/>
    <property type="molecule type" value="Genomic_DNA"/>
</dbReference>
<dbReference type="GeneID" id="14887642"/>
<dbReference type="Gene3D" id="1.10.840.10">
    <property type="entry name" value="Ras guanine-nucleotide exchange factors catalytic domain"/>
    <property type="match status" value="1"/>
</dbReference>
<dbReference type="InterPro" id="IPR036964">
    <property type="entry name" value="RASGEF_cat_dom_sf"/>
</dbReference>
<dbReference type="RefSeq" id="XP_004255431.1">
    <property type="nucleotide sequence ID" value="XM_004255383.1"/>
</dbReference>
<dbReference type="GO" id="GO:0007264">
    <property type="term" value="P:small GTPase-mediated signal transduction"/>
    <property type="evidence" value="ECO:0007669"/>
    <property type="project" value="InterPro"/>
</dbReference>
<dbReference type="GO" id="GO:0005085">
    <property type="term" value="F:guanyl-nucleotide exchange factor activity"/>
    <property type="evidence" value="ECO:0007669"/>
    <property type="project" value="InterPro"/>
</dbReference>
<evidence type="ECO:0000256" key="1">
    <source>
        <dbReference type="SAM" id="MobiDB-lite"/>
    </source>
</evidence>
<dbReference type="KEGG" id="eiv:EIN_275610"/>
<dbReference type="VEuPathDB" id="AmoebaDB:EIN_275610"/>
<dbReference type="Proteomes" id="UP000014680">
    <property type="component" value="Unassembled WGS sequence"/>
</dbReference>
<evidence type="ECO:0000313" key="3">
    <source>
        <dbReference type="Proteomes" id="UP000014680"/>
    </source>
</evidence>
<protein>
    <recommendedName>
        <fullName evidence="4">Ras-GEF domain-containing protein</fullName>
    </recommendedName>
</protein>
<proteinExistence type="predicted"/>
<evidence type="ECO:0000313" key="2">
    <source>
        <dbReference type="EMBL" id="ELP88660.1"/>
    </source>
</evidence>
<sequence>MVSVTPLIAFQSLFNQFLANNTVAPLLVSFRSIWSDEHFLLQIEEKCLEINKSRSIYECKKVCEICEMYLFYYRKVMSQNSIAKCETLSHFALQEMTPNLLVGVKTSSKKPTQNVVPRKSHRTRANSDSDISNLPKSFLSLRETTDICYTKQSAILGTQPDFHKPKEDTNNTLKITVENIVMKMPLSEPKKGVRVISPVGFLKIEDLKRNFHEKMRVEQLITEIVQIENGIEKTILEVDPQVFAEQLFLFDLWILRDLRPSDFMENNASVKKYSAEITKVSQVIGKIVEVANNKTAVFQFFFDVILRCKEIGEYNFASVLFGTIISESISIKMSLTNNKVGK</sequence>
<name>L7FLL1_ENTIV</name>
<evidence type="ECO:0008006" key="4">
    <source>
        <dbReference type="Google" id="ProtNLM"/>
    </source>
</evidence>
<gene>
    <name evidence="2" type="ORF">EIN_275610</name>
</gene>
<dbReference type="AlphaFoldDB" id="L7FLL1"/>
<reference evidence="2 3" key="1">
    <citation type="submission" date="2012-10" db="EMBL/GenBank/DDBJ databases">
        <authorList>
            <person name="Zafar N."/>
            <person name="Inman J."/>
            <person name="Hall N."/>
            <person name="Lorenzi H."/>
            <person name="Caler E."/>
        </authorList>
    </citation>
    <scope>NUCLEOTIDE SEQUENCE [LARGE SCALE GENOMIC DNA]</scope>
    <source>
        <strain evidence="2 3">IP1</strain>
    </source>
</reference>
<dbReference type="InterPro" id="IPR023578">
    <property type="entry name" value="Ras_GEF_dom_sf"/>
</dbReference>
<accession>L7FLL1</accession>
<keyword evidence="3" id="KW-1185">Reference proteome</keyword>